<dbReference type="GO" id="GO:0000034">
    <property type="term" value="F:adenine deaminase activity"/>
    <property type="evidence" value="ECO:0007669"/>
    <property type="project" value="UniProtKB-UniRule"/>
</dbReference>
<dbReference type="InterPro" id="IPR006680">
    <property type="entry name" value="Amidohydro-rel"/>
</dbReference>
<keyword evidence="3 6" id="KW-0378">Hydrolase</keyword>
<keyword evidence="10" id="KW-1185">Reference proteome</keyword>
<dbReference type="GO" id="GO:0006146">
    <property type="term" value="P:adenine catabolic process"/>
    <property type="evidence" value="ECO:0007669"/>
    <property type="project" value="InterPro"/>
</dbReference>
<comment type="catalytic activity">
    <reaction evidence="5 6">
        <text>adenine + H2O + H(+) = hypoxanthine + NH4(+)</text>
        <dbReference type="Rhea" id="RHEA:23688"/>
        <dbReference type="ChEBI" id="CHEBI:15377"/>
        <dbReference type="ChEBI" id="CHEBI:15378"/>
        <dbReference type="ChEBI" id="CHEBI:16708"/>
        <dbReference type="ChEBI" id="CHEBI:17368"/>
        <dbReference type="ChEBI" id="CHEBI:28938"/>
        <dbReference type="EC" id="3.5.4.2"/>
    </reaction>
</comment>
<dbReference type="HAMAP" id="MF_01518">
    <property type="entry name" value="Adenine_deamin"/>
    <property type="match status" value="1"/>
</dbReference>
<comment type="cofactor">
    <cofactor evidence="6">
        <name>Mn(2+)</name>
        <dbReference type="ChEBI" id="CHEBI:29035"/>
    </cofactor>
</comment>
<dbReference type="Pfam" id="PF13382">
    <property type="entry name" value="Adenine_deam_C"/>
    <property type="match status" value="1"/>
</dbReference>
<feature type="domain" description="Adenine deaminase C-terminal" evidence="8">
    <location>
        <begin position="393"/>
        <end position="557"/>
    </location>
</feature>
<dbReference type="EC" id="3.5.4.2" evidence="2 6"/>
<accession>A0A1N6EKG3</accession>
<evidence type="ECO:0000259" key="8">
    <source>
        <dbReference type="Pfam" id="PF13382"/>
    </source>
</evidence>
<dbReference type="STRING" id="28230.SAMN05878443_0044"/>
<name>A0A1N6EKG3_9LACT</name>
<gene>
    <name evidence="6" type="primary">ade</name>
    <name evidence="9" type="ORF">SAMN05878443_0044</name>
</gene>
<comment type="similarity">
    <text evidence="1 6">Belongs to the metallo-dependent hydrolases superfamily. Adenine deaminase family.</text>
</comment>
<dbReference type="SUPFAM" id="SSF51338">
    <property type="entry name" value="Composite domain of metallo-dependent hydrolases"/>
    <property type="match status" value="1"/>
</dbReference>
<dbReference type="InterPro" id="IPR011059">
    <property type="entry name" value="Metal-dep_hydrolase_composite"/>
</dbReference>
<feature type="domain" description="Amidohydrolase-related" evidence="7">
    <location>
        <begin position="55"/>
        <end position="338"/>
    </location>
</feature>
<evidence type="ECO:0000313" key="9">
    <source>
        <dbReference type="EMBL" id="SIN83470.1"/>
    </source>
</evidence>
<dbReference type="Gene3D" id="2.30.40.10">
    <property type="entry name" value="Urease, subunit C, domain 1"/>
    <property type="match status" value="1"/>
</dbReference>
<dbReference type="InterPro" id="IPR026912">
    <property type="entry name" value="Adenine_deam_C"/>
</dbReference>
<evidence type="ECO:0000256" key="3">
    <source>
        <dbReference type="ARBA" id="ARBA00022801"/>
    </source>
</evidence>
<dbReference type="PANTHER" id="PTHR11113">
    <property type="entry name" value="N-ACETYLGLUCOSAMINE-6-PHOSPHATE DEACETYLASE"/>
    <property type="match status" value="1"/>
</dbReference>
<evidence type="ECO:0000256" key="6">
    <source>
        <dbReference type="HAMAP-Rule" id="MF_01518"/>
    </source>
</evidence>
<evidence type="ECO:0000256" key="4">
    <source>
        <dbReference type="ARBA" id="ARBA00023211"/>
    </source>
</evidence>
<dbReference type="Pfam" id="PF01979">
    <property type="entry name" value="Amidohydro_1"/>
    <property type="match status" value="1"/>
</dbReference>
<evidence type="ECO:0000259" key="7">
    <source>
        <dbReference type="Pfam" id="PF01979"/>
    </source>
</evidence>
<evidence type="ECO:0000256" key="1">
    <source>
        <dbReference type="ARBA" id="ARBA00006773"/>
    </source>
</evidence>
<dbReference type="OrthoDB" id="9775607at2"/>
<dbReference type="Proteomes" id="UP000184758">
    <property type="component" value="Unassembled WGS sequence"/>
</dbReference>
<protein>
    <recommendedName>
        <fullName evidence="2 6">Adenine deaminase</fullName>
        <shortName evidence="6">Adenase</shortName>
        <shortName evidence="6">Adenine aminase</shortName>
        <ecNumber evidence="2 6">3.5.4.2</ecNumber>
    </recommendedName>
</protein>
<reference evidence="10" key="1">
    <citation type="submission" date="2016-11" db="EMBL/GenBank/DDBJ databases">
        <authorList>
            <person name="Varghese N."/>
            <person name="Submissions S."/>
        </authorList>
    </citation>
    <scope>NUCLEOTIDE SEQUENCE [LARGE SCALE GENOMIC DNA]</scope>
    <source>
        <strain evidence="10">313</strain>
    </source>
</reference>
<dbReference type="SUPFAM" id="SSF51556">
    <property type="entry name" value="Metallo-dependent hydrolases"/>
    <property type="match status" value="1"/>
</dbReference>
<evidence type="ECO:0000256" key="2">
    <source>
        <dbReference type="ARBA" id="ARBA00012782"/>
    </source>
</evidence>
<proteinExistence type="inferred from homology"/>
<evidence type="ECO:0000313" key="10">
    <source>
        <dbReference type="Proteomes" id="UP000184758"/>
    </source>
</evidence>
<evidence type="ECO:0000256" key="5">
    <source>
        <dbReference type="ARBA" id="ARBA00047720"/>
    </source>
</evidence>
<organism evidence="9 10">
    <name type="scientific">Carnobacterium alterfunditum</name>
    <dbReference type="NCBI Taxonomy" id="28230"/>
    <lineage>
        <taxon>Bacteria</taxon>
        <taxon>Bacillati</taxon>
        <taxon>Bacillota</taxon>
        <taxon>Bacilli</taxon>
        <taxon>Lactobacillales</taxon>
        <taxon>Carnobacteriaceae</taxon>
        <taxon>Carnobacterium</taxon>
    </lineage>
</organism>
<dbReference type="RefSeq" id="WP_034546403.1">
    <property type="nucleotide sequence ID" value="NZ_FSRN01000001.1"/>
</dbReference>
<sequence length="568" mass="62354">MKVDTLITNAQVFNSFLKVFELKNVAILNGKFFSMGIDILTDLKPTHVIDAKGSYMIPGLIDIHMHIESSMVPPAIFSKAGLSHGVTTVVADAHEIVNVFGVEGMNAFMDQETEMDIFYAIPSSVPSTTPELETTGGFMGVEEVQQLLNHPKVIALGEAMNFDGIVNDPDSLIRQILHTVQKKKPFMPIEGHVPLVSGSELAKFMYQGITADHTQQSPESIYEKISSGMFIELQHKSITKENMAAIVQNHFYEYCAIVTDDIMADELLNGHLNKNVQLAIEAGLPIEQAIYMATYTPARRMGFQDRGAIVSGFKADFILVEALEKMEASAVYKAGKLVHEKGSEIGYPEKKPYFPDSFYSSVQCEKTGRSDFQIRAEGSSAVCNVIRIAEVGTFTECIQMELPIKKGYLDWESSGLALIVVMERYGKNGNRAYGLVENALTEKGAIGTTWAHDHHNLMVMGTSIADLIVAQNKLVAIQGGYLTVQNEQVVSCCPLLIGGIISDAPVQVIGQQLNEVRQSMVALGYCNSNVIMSFSTLSLPVSPAIKITDKGMFDVRSHCPIPLLEEIR</sequence>
<dbReference type="InterPro" id="IPR006679">
    <property type="entry name" value="Adenine_deam"/>
</dbReference>
<dbReference type="EMBL" id="FSRN01000001">
    <property type="protein sequence ID" value="SIN83470.1"/>
    <property type="molecule type" value="Genomic_DNA"/>
</dbReference>
<dbReference type="Gene3D" id="3.20.20.140">
    <property type="entry name" value="Metal-dependent hydrolases"/>
    <property type="match status" value="1"/>
</dbReference>
<keyword evidence="4 6" id="KW-0464">Manganese</keyword>
<dbReference type="InterPro" id="IPR032466">
    <property type="entry name" value="Metal_Hydrolase"/>
</dbReference>
<dbReference type="AlphaFoldDB" id="A0A1N6EKG3"/>
<dbReference type="eggNOG" id="COG1001">
    <property type="taxonomic scope" value="Bacteria"/>
</dbReference>
<dbReference type="PANTHER" id="PTHR11113:SF2">
    <property type="entry name" value="ADENINE DEAMINASE"/>
    <property type="match status" value="1"/>
</dbReference>